<feature type="non-terminal residue" evidence="2">
    <location>
        <position position="157"/>
    </location>
</feature>
<dbReference type="Gene3D" id="3.30.70.270">
    <property type="match status" value="1"/>
</dbReference>
<keyword evidence="3" id="KW-1185">Reference proteome</keyword>
<dbReference type="STRING" id="407821.A0A087UJX0"/>
<dbReference type="PANTHER" id="PTHR33064:SF37">
    <property type="entry name" value="RIBONUCLEASE H"/>
    <property type="match status" value="1"/>
</dbReference>
<proteinExistence type="predicted"/>
<feature type="non-terminal residue" evidence="2">
    <location>
        <position position="1"/>
    </location>
</feature>
<dbReference type="GO" id="GO:0071897">
    <property type="term" value="P:DNA biosynthetic process"/>
    <property type="evidence" value="ECO:0007669"/>
    <property type="project" value="UniProtKB-ARBA"/>
</dbReference>
<dbReference type="Proteomes" id="UP000054359">
    <property type="component" value="Unassembled WGS sequence"/>
</dbReference>
<dbReference type="InterPro" id="IPR051320">
    <property type="entry name" value="Viral_Replic_Matur_Polypro"/>
</dbReference>
<gene>
    <name evidence="2" type="ORF">X975_09926</name>
</gene>
<dbReference type="PANTHER" id="PTHR33064">
    <property type="entry name" value="POL PROTEIN"/>
    <property type="match status" value="1"/>
</dbReference>
<evidence type="ECO:0000313" key="2">
    <source>
        <dbReference type="EMBL" id="KFM77659.1"/>
    </source>
</evidence>
<organism evidence="2 3">
    <name type="scientific">Stegodyphus mimosarum</name>
    <name type="common">African social velvet spider</name>
    <dbReference type="NCBI Taxonomy" id="407821"/>
    <lineage>
        <taxon>Eukaryota</taxon>
        <taxon>Metazoa</taxon>
        <taxon>Ecdysozoa</taxon>
        <taxon>Arthropoda</taxon>
        <taxon>Chelicerata</taxon>
        <taxon>Arachnida</taxon>
        <taxon>Araneae</taxon>
        <taxon>Araneomorphae</taxon>
        <taxon>Entelegynae</taxon>
        <taxon>Eresoidea</taxon>
        <taxon>Eresidae</taxon>
        <taxon>Stegodyphus</taxon>
    </lineage>
</organism>
<feature type="domain" description="Reverse transcriptase/retrotransposon-derived protein RNase H-like" evidence="1">
    <location>
        <begin position="66"/>
        <end position="146"/>
    </location>
</feature>
<dbReference type="InterPro" id="IPR041577">
    <property type="entry name" value="RT_RNaseH_2"/>
</dbReference>
<evidence type="ECO:0000259" key="1">
    <source>
        <dbReference type="Pfam" id="PF17919"/>
    </source>
</evidence>
<sequence>SRRHSWFWKTFTGSRKSRVYEEDAKKEVRGILELASYYRDYIPDFSTLVLSLTNLTRKRVPSNIPWGNEEETAFQKLKQKLSDIPSLFTPVLNKPFQLYTDASATAIGACLSQTDDQGNEHPIAFFSTPCQTRLSTIEREAYSVLFQKFQKFDTRIL</sequence>
<evidence type="ECO:0000313" key="3">
    <source>
        <dbReference type="Proteomes" id="UP000054359"/>
    </source>
</evidence>
<dbReference type="InterPro" id="IPR043502">
    <property type="entry name" value="DNA/RNA_pol_sf"/>
</dbReference>
<dbReference type="OrthoDB" id="6434926at2759"/>
<dbReference type="OMA" id="NEHPIAF"/>
<reference evidence="2 3" key="1">
    <citation type="submission" date="2013-11" db="EMBL/GenBank/DDBJ databases">
        <title>Genome sequencing of Stegodyphus mimosarum.</title>
        <authorList>
            <person name="Bechsgaard J."/>
        </authorList>
    </citation>
    <scope>NUCLEOTIDE SEQUENCE [LARGE SCALE GENOMIC DNA]</scope>
</reference>
<dbReference type="EMBL" id="KK120163">
    <property type="protein sequence ID" value="KFM77659.1"/>
    <property type="molecule type" value="Genomic_DNA"/>
</dbReference>
<dbReference type="AlphaFoldDB" id="A0A087UJX0"/>
<name>A0A087UJX0_STEMI</name>
<dbReference type="Pfam" id="PF17919">
    <property type="entry name" value="RT_RNaseH_2"/>
    <property type="match status" value="1"/>
</dbReference>
<protein>
    <submittedName>
        <fullName evidence="2">Retrovirus-related Pol polyprotein from transposon opus</fullName>
    </submittedName>
</protein>
<accession>A0A087UJX0</accession>
<dbReference type="InterPro" id="IPR043128">
    <property type="entry name" value="Rev_trsase/Diguanyl_cyclase"/>
</dbReference>
<dbReference type="SUPFAM" id="SSF56672">
    <property type="entry name" value="DNA/RNA polymerases"/>
    <property type="match status" value="1"/>
</dbReference>